<evidence type="ECO:0000313" key="1">
    <source>
        <dbReference type="EMBL" id="AGT34324.1"/>
    </source>
</evidence>
<name>S5ZTU5_THELN</name>
<proteinExistence type="predicted"/>
<dbReference type="AlphaFoldDB" id="S5ZTU5"/>
<dbReference type="Proteomes" id="UP000015502">
    <property type="component" value="Chromosome"/>
</dbReference>
<dbReference type="STRING" id="523849.OCC_14220"/>
<keyword evidence="2" id="KW-1185">Reference proteome</keyword>
<dbReference type="KEGG" id="tlt:OCC_14220"/>
<gene>
    <name evidence="1" type="ORF">OCC_14220</name>
</gene>
<dbReference type="PaxDb" id="523849-OCC_14220"/>
<protein>
    <submittedName>
        <fullName evidence="1">Uncharacterized protein</fullName>
    </submittedName>
</protein>
<organism evidence="1 2">
    <name type="scientific">Thermococcus litoralis (strain ATCC 51850 / DSM 5473 / JCM 8560 / NS-C)</name>
    <dbReference type="NCBI Taxonomy" id="523849"/>
    <lineage>
        <taxon>Archaea</taxon>
        <taxon>Methanobacteriati</taxon>
        <taxon>Methanobacteriota</taxon>
        <taxon>Thermococci</taxon>
        <taxon>Thermococcales</taxon>
        <taxon>Thermococcaceae</taxon>
        <taxon>Thermococcus</taxon>
    </lineage>
</organism>
<dbReference type="HOGENOM" id="CLU_2857293_0_0_2"/>
<evidence type="ECO:0000313" key="2">
    <source>
        <dbReference type="Proteomes" id="UP000015502"/>
    </source>
</evidence>
<reference evidence="1 2" key="1">
    <citation type="journal article" date="2012" name="J. Bacteriol.">
        <title>Genome sequence of the model hyperthermophilic archaeon Thermococcus litoralis NS-C.</title>
        <authorList>
            <person name="Gardner A.F."/>
            <person name="Kumar S."/>
            <person name="Perler F.B."/>
        </authorList>
    </citation>
    <scope>NUCLEOTIDE SEQUENCE [LARGE SCALE GENOMIC DNA]</scope>
    <source>
        <strain evidence="2">ATCC 51850 / DSM 5473 / JCM 8560 / NS-C</strain>
    </source>
</reference>
<dbReference type="EMBL" id="CP006670">
    <property type="protein sequence ID" value="AGT34324.1"/>
    <property type="molecule type" value="Genomic_DNA"/>
</dbReference>
<sequence>MIQPPEIVEIHFHYILDYKKFLVDIIVLKFKIRFKNGNKLHFSFYYPLNNQKCIENLDFSLFGL</sequence>
<accession>S5ZTU5</accession>